<evidence type="ECO:0000256" key="5">
    <source>
        <dbReference type="ARBA" id="ARBA00022741"/>
    </source>
</evidence>
<dbReference type="NCBIfam" id="NF003661">
    <property type="entry name" value="PRK05291.1-3"/>
    <property type="match status" value="1"/>
</dbReference>
<dbReference type="InterPro" id="IPR018948">
    <property type="entry name" value="GTP-bd_TrmE_N"/>
</dbReference>
<evidence type="ECO:0000256" key="10">
    <source>
        <dbReference type="HAMAP-Rule" id="MF_00379"/>
    </source>
</evidence>
<dbReference type="InterPro" id="IPR027368">
    <property type="entry name" value="MnmE_dom2"/>
</dbReference>
<name>A0A0F5PII4_9THEO</name>
<comment type="cofactor">
    <cofactor evidence="10">
        <name>K(+)</name>
        <dbReference type="ChEBI" id="CHEBI:29103"/>
    </cofactor>
    <text evidence="10">Binds 1 potassium ion per subunit.</text>
</comment>
<dbReference type="PRINTS" id="PR00326">
    <property type="entry name" value="GTP1OBG"/>
</dbReference>
<keyword evidence="8 10" id="KW-0630">Potassium</keyword>
<keyword evidence="4 10" id="KW-0479">Metal-binding</keyword>
<dbReference type="HAMAP" id="MF_00379">
    <property type="entry name" value="GTPase_MnmE"/>
    <property type="match status" value="1"/>
</dbReference>
<comment type="function">
    <text evidence="10">Exhibits a very high intrinsic GTPase hydrolysis rate. Involved in the addition of a carboxymethylaminomethyl (cmnm) group at the wobble position (U34) of certain tRNAs, forming tRNA-cmnm(5)s(2)U34.</text>
</comment>
<comment type="subunit">
    <text evidence="10">Homodimer. Heterotetramer of two MnmE and two MnmG subunits.</text>
</comment>
<organism evidence="13 14">
    <name type="scientific">Caldanaerobacter subterraneus subsp. pacificus DSM 12653</name>
    <dbReference type="NCBI Taxonomy" id="391606"/>
    <lineage>
        <taxon>Bacteria</taxon>
        <taxon>Bacillati</taxon>
        <taxon>Bacillota</taxon>
        <taxon>Clostridia</taxon>
        <taxon>Thermoanaerobacterales</taxon>
        <taxon>Thermoanaerobacteraceae</taxon>
        <taxon>Caldanaerobacter</taxon>
    </lineage>
</organism>
<dbReference type="GO" id="GO:0046872">
    <property type="term" value="F:metal ion binding"/>
    <property type="evidence" value="ECO:0007669"/>
    <property type="project" value="UniProtKB-KW"/>
</dbReference>
<evidence type="ECO:0000256" key="2">
    <source>
        <dbReference type="ARBA" id="ARBA00022490"/>
    </source>
</evidence>
<dbReference type="EMBL" id="ABXP02000126">
    <property type="protein sequence ID" value="KKC28445.1"/>
    <property type="molecule type" value="Genomic_DNA"/>
</dbReference>
<dbReference type="Proteomes" id="UP000010146">
    <property type="component" value="Unassembled WGS sequence"/>
</dbReference>
<evidence type="ECO:0000256" key="4">
    <source>
        <dbReference type="ARBA" id="ARBA00022723"/>
    </source>
</evidence>
<dbReference type="InterPro" id="IPR027266">
    <property type="entry name" value="TrmE/GcvT-like"/>
</dbReference>
<feature type="binding site" evidence="10">
    <location>
        <position position="259"/>
    </location>
    <ligand>
        <name>Mg(2+)</name>
        <dbReference type="ChEBI" id="CHEBI:18420"/>
    </ligand>
</feature>
<dbReference type="FunFam" id="3.30.1360.120:FF:000003">
    <property type="entry name" value="tRNA modification GTPase MnmE"/>
    <property type="match status" value="1"/>
</dbReference>
<evidence type="ECO:0000256" key="9">
    <source>
        <dbReference type="ARBA" id="ARBA00023134"/>
    </source>
</evidence>
<evidence type="ECO:0000259" key="12">
    <source>
        <dbReference type="PROSITE" id="PS51709"/>
    </source>
</evidence>
<feature type="binding site" evidence="10">
    <location>
        <position position="462"/>
    </location>
    <ligand>
        <name>(6S)-5-formyl-5,6,7,8-tetrahydrofolate</name>
        <dbReference type="ChEBI" id="CHEBI:57457"/>
    </ligand>
</feature>
<feature type="binding site" evidence="10">
    <location>
        <position position="255"/>
    </location>
    <ligand>
        <name>K(+)</name>
        <dbReference type="ChEBI" id="CHEBI:29103"/>
    </ligand>
</feature>
<comment type="subcellular location">
    <subcellularLocation>
        <location evidence="10">Cytoplasm</location>
    </subcellularLocation>
</comment>
<feature type="binding site" evidence="10">
    <location>
        <begin position="234"/>
        <end position="239"/>
    </location>
    <ligand>
        <name>GTP</name>
        <dbReference type="ChEBI" id="CHEBI:37565"/>
    </ligand>
</feature>
<proteinExistence type="inferred from homology"/>
<dbReference type="Pfam" id="PF12631">
    <property type="entry name" value="MnmE_helical"/>
    <property type="match status" value="1"/>
</dbReference>
<keyword evidence="7 10" id="KW-0460">Magnesium</keyword>
<dbReference type="NCBIfam" id="TIGR00450">
    <property type="entry name" value="mnmE_trmE_thdF"/>
    <property type="match status" value="1"/>
</dbReference>
<reference evidence="13 14" key="1">
    <citation type="submission" date="2008-07" db="EMBL/GenBank/DDBJ databases">
        <authorList>
            <person name="Gonzalez J."/>
            <person name="Sokolova T."/>
            <person name="Ferriera S."/>
            <person name="Johnson J."/>
            <person name="Kravitz S."/>
            <person name="Beeson K."/>
            <person name="Sutton G."/>
            <person name="Rogers Y.-H."/>
            <person name="Friedman R."/>
            <person name="Frazier M."/>
            <person name="Venter J.C."/>
        </authorList>
    </citation>
    <scope>NUCLEOTIDE SEQUENCE [LARGE SCALE GENOMIC DNA]</scope>
    <source>
        <strain evidence="13 14">DSM 12653</strain>
    </source>
</reference>
<dbReference type="CDD" id="cd04164">
    <property type="entry name" value="trmE"/>
    <property type="match status" value="1"/>
</dbReference>
<sequence>MEMEFDTIAAISTFPGEAGIGIVRISGDEALEIISKIFRPFRKKDIKSVKSHTIHYGHIVDPETGEVYDEVLVTVMRKPNTYTREDVVEINCHGGIVVSSKILELVLKHGARLAEPGEFTKRAFLNGRIDLSQAEAVIDIITSKTMLANRYAQKQLAGVLGQKMKDLKNKIMELLSHLLALIDFPEEDVEELEREEIKRRAKDILNDIEYLIASSESGRIIREGLKTAIIGKPNVGKSSLLNALLKQNRAIVTDIPGTTRDVIEEYMNIKGIPIKLIDTAGIRHTDELVEKIGVEKSKEVLAEADLILFVLDASRDLTKEDYEIFDILSGKNIIFVLNKVDLPKKIDEEELKKLVGNGIIVEVSTVERTGLDKLESEIYNLVFKGKVSATEEEIITNARHREVLINAKKHMESVIEAIEKGYSEDLITIDVNGALNEIGKITGETATEDVINQIFERFCVGK</sequence>
<dbReference type="EC" id="3.6.-.-" evidence="10"/>
<evidence type="ECO:0000313" key="13">
    <source>
        <dbReference type="EMBL" id="KKC28445.1"/>
    </source>
</evidence>
<feature type="binding site" evidence="10">
    <location>
        <position position="258"/>
    </location>
    <ligand>
        <name>K(+)</name>
        <dbReference type="ChEBI" id="CHEBI:29103"/>
    </ligand>
</feature>
<keyword evidence="9 10" id="KW-0342">GTP-binding</keyword>
<keyword evidence="5 10" id="KW-0547">Nucleotide-binding</keyword>
<dbReference type="GO" id="GO:0003924">
    <property type="term" value="F:GTPase activity"/>
    <property type="evidence" value="ECO:0007669"/>
    <property type="project" value="UniProtKB-UniRule"/>
</dbReference>
<comment type="similarity">
    <text evidence="1 10 11">Belongs to the TRAFAC class TrmE-Era-EngA-EngB-Septin-like GTPase superfamily. TrmE GTPase family.</text>
</comment>
<dbReference type="PANTHER" id="PTHR42714:SF2">
    <property type="entry name" value="TRNA MODIFICATION GTPASE GTPBP3, MITOCHONDRIAL"/>
    <property type="match status" value="1"/>
</dbReference>
<protein>
    <recommendedName>
        <fullName evidence="10">tRNA modification GTPase MnmE</fullName>
        <ecNumber evidence="10">3.6.-.-</ecNumber>
    </recommendedName>
</protein>
<comment type="caution">
    <text evidence="13">The sequence shown here is derived from an EMBL/GenBank/DDBJ whole genome shotgun (WGS) entry which is preliminary data.</text>
</comment>
<feature type="binding site" evidence="10">
    <location>
        <position position="234"/>
    </location>
    <ligand>
        <name>K(+)</name>
        <dbReference type="ChEBI" id="CHEBI:29103"/>
    </ligand>
</feature>
<dbReference type="GO" id="GO:0005525">
    <property type="term" value="F:GTP binding"/>
    <property type="evidence" value="ECO:0007669"/>
    <property type="project" value="UniProtKB-UniRule"/>
</dbReference>
<dbReference type="GO" id="GO:0042802">
    <property type="term" value="F:identical protein binding"/>
    <property type="evidence" value="ECO:0007669"/>
    <property type="project" value="UniProtKB-ARBA"/>
</dbReference>
<dbReference type="InterPro" id="IPR027417">
    <property type="entry name" value="P-loop_NTPase"/>
</dbReference>
<accession>A0A0F5PII4</accession>
<evidence type="ECO:0000256" key="11">
    <source>
        <dbReference type="RuleBase" id="RU003313"/>
    </source>
</evidence>
<dbReference type="SUPFAM" id="SSF52540">
    <property type="entry name" value="P-loop containing nucleoside triphosphate hydrolases"/>
    <property type="match status" value="1"/>
</dbReference>
<evidence type="ECO:0000313" key="14">
    <source>
        <dbReference type="Proteomes" id="UP000010146"/>
    </source>
</evidence>
<feature type="binding site" evidence="10">
    <location>
        <position position="24"/>
    </location>
    <ligand>
        <name>(6S)-5-formyl-5,6,7,8-tetrahydrofolate</name>
        <dbReference type="ChEBI" id="CHEBI:57457"/>
    </ligand>
</feature>
<dbReference type="GO" id="GO:0030488">
    <property type="term" value="P:tRNA methylation"/>
    <property type="evidence" value="ECO:0007669"/>
    <property type="project" value="TreeGrafter"/>
</dbReference>
<keyword evidence="3 10" id="KW-0819">tRNA processing</keyword>
<keyword evidence="6 10" id="KW-0378">Hydrolase</keyword>
<dbReference type="Pfam" id="PF01926">
    <property type="entry name" value="MMR_HSR1"/>
    <property type="match status" value="1"/>
</dbReference>
<feature type="domain" description="TrmE-type G" evidence="12">
    <location>
        <begin position="224"/>
        <end position="383"/>
    </location>
</feature>
<dbReference type="GO" id="GO:0002098">
    <property type="term" value="P:tRNA wobble uridine modification"/>
    <property type="evidence" value="ECO:0007669"/>
    <property type="project" value="TreeGrafter"/>
</dbReference>
<dbReference type="PROSITE" id="PS51709">
    <property type="entry name" value="G_TRME"/>
    <property type="match status" value="1"/>
</dbReference>
<dbReference type="Gene3D" id="1.20.120.430">
    <property type="entry name" value="tRNA modification GTPase MnmE domain 2"/>
    <property type="match status" value="1"/>
</dbReference>
<feature type="binding site" evidence="10">
    <location>
        <position position="253"/>
    </location>
    <ligand>
        <name>K(+)</name>
        <dbReference type="ChEBI" id="CHEBI:29103"/>
    </ligand>
</feature>
<dbReference type="GO" id="GO:0005829">
    <property type="term" value="C:cytosol"/>
    <property type="evidence" value="ECO:0007669"/>
    <property type="project" value="TreeGrafter"/>
</dbReference>
<dbReference type="InterPro" id="IPR006073">
    <property type="entry name" value="GTP-bd"/>
</dbReference>
<dbReference type="NCBIfam" id="TIGR00231">
    <property type="entry name" value="small_GTP"/>
    <property type="match status" value="1"/>
</dbReference>
<reference evidence="13 14" key="2">
    <citation type="journal article" date="2015" name="BMC Genomics">
        <title>Analysis of three genomes within the thermophilic bacterial species Caldanaerobacter subterraneus with a focus on carbon monoxide dehydrogenase evolution and hydrolase diversity.</title>
        <authorList>
            <person name="Sant'Anna F.H."/>
            <person name="Lebedinsky A.V."/>
            <person name="Sokolova T.G."/>
            <person name="Robb F.T."/>
            <person name="Gonzalez J.M."/>
        </authorList>
    </citation>
    <scope>NUCLEOTIDE SEQUENCE [LARGE SCALE GENOMIC DNA]</scope>
    <source>
        <strain evidence="13 14">DSM 12653</strain>
    </source>
</reference>
<dbReference type="Gene3D" id="3.30.1360.120">
    <property type="entry name" value="Probable tRNA modification gtpase trme, domain 1"/>
    <property type="match status" value="1"/>
</dbReference>
<evidence type="ECO:0000256" key="7">
    <source>
        <dbReference type="ARBA" id="ARBA00022842"/>
    </source>
</evidence>
<dbReference type="FunFam" id="3.40.50.300:FF:000494">
    <property type="entry name" value="tRNA modification GTPase MnmE"/>
    <property type="match status" value="1"/>
</dbReference>
<feature type="binding site" evidence="10">
    <location>
        <position position="89"/>
    </location>
    <ligand>
        <name>(6S)-5-formyl-5,6,7,8-tetrahydrofolate</name>
        <dbReference type="ChEBI" id="CHEBI:57457"/>
    </ligand>
</feature>
<dbReference type="Gene3D" id="3.40.50.300">
    <property type="entry name" value="P-loop containing nucleotide triphosphate hydrolases"/>
    <property type="match status" value="1"/>
</dbReference>
<feature type="binding site" evidence="10">
    <location>
        <begin position="278"/>
        <end position="281"/>
    </location>
    <ligand>
        <name>GTP</name>
        <dbReference type="ChEBI" id="CHEBI:37565"/>
    </ligand>
</feature>
<keyword evidence="2 10" id="KW-0963">Cytoplasm</keyword>
<comment type="caution">
    <text evidence="10">Lacks conserved residue(s) required for the propagation of feature annotation.</text>
</comment>
<evidence type="ECO:0000256" key="6">
    <source>
        <dbReference type="ARBA" id="ARBA00022801"/>
    </source>
</evidence>
<dbReference type="InterPro" id="IPR005225">
    <property type="entry name" value="Small_GTP-bd"/>
</dbReference>
<dbReference type="PANTHER" id="PTHR42714">
    <property type="entry name" value="TRNA MODIFICATION GTPASE GTPBP3"/>
    <property type="match status" value="1"/>
</dbReference>
<feature type="binding site" evidence="10">
    <location>
        <position position="128"/>
    </location>
    <ligand>
        <name>(6S)-5-formyl-5,6,7,8-tetrahydrofolate</name>
        <dbReference type="ChEBI" id="CHEBI:57457"/>
    </ligand>
</feature>
<dbReference type="InterPro" id="IPR025867">
    <property type="entry name" value="MnmE_helical"/>
</dbReference>
<feature type="binding site" evidence="10">
    <location>
        <position position="238"/>
    </location>
    <ligand>
        <name>Mg(2+)</name>
        <dbReference type="ChEBI" id="CHEBI:18420"/>
    </ligand>
</feature>
<dbReference type="Pfam" id="PF10396">
    <property type="entry name" value="TrmE_N"/>
    <property type="match status" value="1"/>
</dbReference>
<gene>
    <name evidence="10" type="primary">mnmE</name>
    <name evidence="10" type="synonym">trmE</name>
    <name evidence="13" type="ORF">CDSM653_02502</name>
</gene>
<dbReference type="CDD" id="cd14858">
    <property type="entry name" value="TrmE_N"/>
    <property type="match status" value="1"/>
</dbReference>
<evidence type="ECO:0000256" key="1">
    <source>
        <dbReference type="ARBA" id="ARBA00011043"/>
    </source>
</evidence>
<reference evidence="14" key="3">
    <citation type="submission" date="2015-02" db="EMBL/GenBank/DDBJ databases">
        <title>Genome analysis of three genomes within the thermophilic hydrogenogenic bacterial species Caldanaerobacter subterraneus.</title>
        <authorList>
            <person name="Sant'Anna F.H."/>
            <person name="Lebedinsky A."/>
            <person name="Sokolova T."/>
            <person name="Robb F.T."/>
            <person name="Gonzalez J.M."/>
        </authorList>
    </citation>
    <scope>NUCLEOTIDE SEQUENCE [LARGE SCALE GENOMIC DNA]</scope>
    <source>
        <strain evidence="14">DSM 12653</strain>
    </source>
</reference>
<dbReference type="AlphaFoldDB" id="A0A0F5PII4"/>
<evidence type="ECO:0000256" key="8">
    <source>
        <dbReference type="ARBA" id="ARBA00022958"/>
    </source>
</evidence>
<dbReference type="InterPro" id="IPR004520">
    <property type="entry name" value="GTPase_MnmE"/>
</dbReference>
<evidence type="ECO:0000256" key="3">
    <source>
        <dbReference type="ARBA" id="ARBA00022694"/>
    </source>
</evidence>
<feature type="binding site" evidence="10">
    <location>
        <begin position="253"/>
        <end position="259"/>
    </location>
    <ligand>
        <name>GTP</name>
        <dbReference type="ChEBI" id="CHEBI:37565"/>
    </ligand>
</feature>
<dbReference type="InterPro" id="IPR031168">
    <property type="entry name" value="G_TrmE"/>
</dbReference>